<dbReference type="InterPro" id="IPR006140">
    <property type="entry name" value="D-isomer_DH_NAD-bd"/>
</dbReference>
<dbReference type="Pfam" id="PF00389">
    <property type="entry name" value="2-Hacid_dh"/>
    <property type="match status" value="1"/>
</dbReference>
<feature type="domain" description="D-isomer specific 2-hydroxyacid dehydrogenase catalytic" evidence="5">
    <location>
        <begin position="37"/>
        <end position="322"/>
    </location>
</feature>
<reference evidence="7 8" key="1">
    <citation type="submission" date="2020-03" db="EMBL/GenBank/DDBJ databases">
        <title>Genome mining reveals the biosynthetic pathways of PHA and ectoines of the halophilic strain Salinivibrio costicola M318 isolated from fermented shrimp paste.</title>
        <authorList>
            <person name="Doan T.V."/>
            <person name="Tran L.T."/>
            <person name="Trieu T.A."/>
            <person name="Nguyen Q.V."/>
            <person name="Quach T.N."/>
            <person name="Phi T.Q."/>
            <person name="Kumar S."/>
        </authorList>
    </citation>
    <scope>NUCLEOTIDE SEQUENCE [LARGE SCALE GENOMIC DNA]</scope>
    <source>
        <strain evidence="7 8">M318</strain>
    </source>
</reference>
<dbReference type="CDD" id="cd12162">
    <property type="entry name" value="2-Hacid_dh_4"/>
    <property type="match status" value="1"/>
</dbReference>
<dbReference type="PANTHER" id="PTHR43761:SF1">
    <property type="entry name" value="D-ISOMER SPECIFIC 2-HYDROXYACID DEHYDROGENASE CATALYTIC DOMAIN-CONTAINING PROTEIN-RELATED"/>
    <property type="match status" value="1"/>
</dbReference>
<evidence type="ECO:0000256" key="2">
    <source>
        <dbReference type="ARBA" id="ARBA00023002"/>
    </source>
</evidence>
<dbReference type="SUPFAM" id="SSF51735">
    <property type="entry name" value="NAD(P)-binding Rossmann-fold domains"/>
    <property type="match status" value="1"/>
</dbReference>
<evidence type="ECO:0000313" key="8">
    <source>
        <dbReference type="Proteomes" id="UP000501408"/>
    </source>
</evidence>
<keyword evidence="3" id="KW-0520">NAD</keyword>
<protein>
    <submittedName>
        <fullName evidence="7">D-2-hydroxyacid dehydrogenase</fullName>
    </submittedName>
</protein>
<dbReference type="PANTHER" id="PTHR43761">
    <property type="entry name" value="D-ISOMER SPECIFIC 2-HYDROXYACID DEHYDROGENASE FAMILY PROTEIN (AFU_ORTHOLOGUE AFUA_1G13630)"/>
    <property type="match status" value="1"/>
</dbReference>
<keyword evidence="8" id="KW-1185">Reference proteome</keyword>
<evidence type="ECO:0000256" key="1">
    <source>
        <dbReference type="ARBA" id="ARBA00005854"/>
    </source>
</evidence>
<organism evidence="7 8">
    <name type="scientific">Salinivibrio costicola</name>
    <name type="common">Vibrio costicola</name>
    <dbReference type="NCBI Taxonomy" id="51367"/>
    <lineage>
        <taxon>Bacteria</taxon>
        <taxon>Pseudomonadati</taxon>
        <taxon>Pseudomonadota</taxon>
        <taxon>Gammaproteobacteria</taxon>
        <taxon>Vibrionales</taxon>
        <taxon>Vibrionaceae</taxon>
        <taxon>Salinivibrio</taxon>
    </lineage>
</organism>
<accession>A0ABX6K697</accession>
<keyword evidence="2 4" id="KW-0560">Oxidoreductase</keyword>
<dbReference type="Proteomes" id="UP000501408">
    <property type="component" value="Chromosome 1"/>
</dbReference>
<comment type="similarity">
    <text evidence="1 4">Belongs to the D-isomer specific 2-hydroxyacid dehydrogenase family.</text>
</comment>
<feature type="domain" description="D-isomer specific 2-hydroxyacid dehydrogenase NAD-binding" evidence="6">
    <location>
        <begin position="112"/>
        <end position="291"/>
    </location>
</feature>
<evidence type="ECO:0000256" key="3">
    <source>
        <dbReference type="ARBA" id="ARBA00023027"/>
    </source>
</evidence>
<dbReference type="Pfam" id="PF02826">
    <property type="entry name" value="2-Hacid_dh_C"/>
    <property type="match status" value="1"/>
</dbReference>
<dbReference type="InterPro" id="IPR036291">
    <property type="entry name" value="NAD(P)-bd_dom_sf"/>
</dbReference>
<dbReference type="SUPFAM" id="SSF52283">
    <property type="entry name" value="Formate/glycerate dehydrogenase catalytic domain-like"/>
    <property type="match status" value="1"/>
</dbReference>
<gene>
    <name evidence="7" type="ORF">HBA18_11840</name>
</gene>
<sequence>MAQRTPVNIVFLDRNTIPAHIVLPTPRSPHHWQAYGETQPDEVVSRLQKAEVAITNKVVIDETVLAACPNLKLIAVAATGVNNVDLAACQARGVQVCNVQGYATQSVPEHVIALIFALKRQLLGYHLDVQHGAWQQHGQFCFFTHPIGSVAGSKLGIIGKGVLGEAVARLARAVGMTVMFAEHRGATHCREGYLPFDEVISRADILSLHCPLNPNTEALINRDVLACMPNHALLINTGRGGLVDEHALLDALKTGQIGGAGLDVLSEEPAPDDHPLITASLPNLIVTPHIAWGADEAVNRLSQQLMDNIDGYLQGTPQHTLINTAAR</sequence>
<evidence type="ECO:0000256" key="4">
    <source>
        <dbReference type="RuleBase" id="RU003719"/>
    </source>
</evidence>
<dbReference type="EMBL" id="CP050266">
    <property type="protein sequence ID" value="QIR06994.1"/>
    <property type="molecule type" value="Genomic_DNA"/>
</dbReference>
<proteinExistence type="inferred from homology"/>
<evidence type="ECO:0000259" key="6">
    <source>
        <dbReference type="Pfam" id="PF02826"/>
    </source>
</evidence>
<dbReference type="InterPro" id="IPR006139">
    <property type="entry name" value="D-isomer_2_OHA_DH_cat_dom"/>
</dbReference>
<dbReference type="Gene3D" id="3.40.50.720">
    <property type="entry name" value="NAD(P)-binding Rossmann-like Domain"/>
    <property type="match status" value="2"/>
</dbReference>
<name>A0ABX6K697_SALCS</name>
<dbReference type="InterPro" id="IPR029753">
    <property type="entry name" value="D-isomer_DH_CS"/>
</dbReference>
<evidence type="ECO:0000259" key="5">
    <source>
        <dbReference type="Pfam" id="PF00389"/>
    </source>
</evidence>
<evidence type="ECO:0000313" key="7">
    <source>
        <dbReference type="EMBL" id="QIR06994.1"/>
    </source>
</evidence>
<dbReference type="InterPro" id="IPR050418">
    <property type="entry name" value="D-iso_2-hydroxyacid_DH_PdxB"/>
</dbReference>
<dbReference type="PROSITE" id="PS00670">
    <property type="entry name" value="D_2_HYDROXYACID_DH_2"/>
    <property type="match status" value="1"/>
</dbReference>